<evidence type="ECO:0000313" key="8">
    <source>
        <dbReference type="EMBL" id="ADY58091.1"/>
    </source>
</evidence>
<keyword evidence="9" id="KW-1185">Reference proteome</keyword>
<dbReference type="RefSeq" id="WP_013626835.1">
    <property type="nucleotide sequence ID" value="NC_015174.1"/>
</dbReference>
<protein>
    <submittedName>
        <fullName evidence="8">Peptidase M24</fullName>
    </submittedName>
</protein>
<dbReference type="CDD" id="cd01092">
    <property type="entry name" value="APP-like"/>
    <property type="match status" value="1"/>
</dbReference>
<dbReference type="InterPro" id="IPR000994">
    <property type="entry name" value="Pept_M24"/>
</dbReference>
<name>F0SS80_RUBBR</name>
<feature type="domain" description="Creatinase N-terminal" evidence="7">
    <location>
        <begin position="10"/>
        <end position="136"/>
    </location>
</feature>
<dbReference type="Pfam" id="PF01321">
    <property type="entry name" value="Creatinase_N"/>
    <property type="match status" value="1"/>
</dbReference>
<dbReference type="KEGG" id="pbs:Plabr_0464"/>
<dbReference type="PANTHER" id="PTHR46112">
    <property type="entry name" value="AMINOPEPTIDASE"/>
    <property type="match status" value="1"/>
</dbReference>
<reference evidence="9" key="1">
    <citation type="submission" date="2011-02" db="EMBL/GenBank/DDBJ databases">
        <title>The complete genome of Planctomyces brasiliensis DSM 5305.</title>
        <authorList>
            <person name="Lucas S."/>
            <person name="Copeland A."/>
            <person name="Lapidus A."/>
            <person name="Bruce D."/>
            <person name="Goodwin L."/>
            <person name="Pitluck S."/>
            <person name="Kyrpides N."/>
            <person name="Mavromatis K."/>
            <person name="Pagani I."/>
            <person name="Ivanova N."/>
            <person name="Ovchinnikova G."/>
            <person name="Lu M."/>
            <person name="Detter J.C."/>
            <person name="Han C."/>
            <person name="Land M."/>
            <person name="Hauser L."/>
            <person name="Markowitz V."/>
            <person name="Cheng J.-F."/>
            <person name="Hugenholtz P."/>
            <person name="Woyke T."/>
            <person name="Wu D."/>
            <person name="Tindall B."/>
            <person name="Pomrenke H.G."/>
            <person name="Brambilla E."/>
            <person name="Klenk H.-P."/>
            <person name="Eisen J.A."/>
        </authorList>
    </citation>
    <scope>NUCLEOTIDE SEQUENCE [LARGE SCALE GENOMIC DNA]</scope>
    <source>
        <strain evidence="9">ATCC 49424 / DSM 5305 / JCM 21570 / NBRC 103401 / IFAM 1448</strain>
    </source>
</reference>
<evidence type="ECO:0000313" key="9">
    <source>
        <dbReference type="Proteomes" id="UP000006860"/>
    </source>
</evidence>
<gene>
    <name evidence="8" type="ordered locus">Plabr_0464</name>
</gene>
<dbReference type="GO" id="GO:0006508">
    <property type="term" value="P:proteolysis"/>
    <property type="evidence" value="ECO:0007669"/>
    <property type="project" value="UniProtKB-KW"/>
</dbReference>
<dbReference type="Gene3D" id="3.40.350.10">
    <property type="entry name" value="Creatinase/prolidase N-terminal domain"/>
    <property type="match status" value="1"/>
</dbReference>
<dbReference type="AlphaFoldDB" id="F0SS80"/>
<feature type="domain" description="Peptidase M24" evidence="6">
    <location>
        <begin position="143"/>
        <end position="346"/>
    </location>
</feature>
<comment type="similarity">
    <text evidence="5">Belongs to the peptidase M24B family.</text>
</comment>
<dbReference type="InterPro" id="IPR029149">
    <property type="entry name" value="Creatin/AminoP/Spt16_N"/>
</dbReference>
<keyword evidence="1" id="KW-0645">Protease</keyword>
<evidence type="ECO:0000256" key="2">
    <source>
        <dbReference type="ARBA" id="ARBA00022723"/>
    </source>
</evidence>
<dbReference type="Proteomes" id="UP000006860">
    <property type="component" value="Chromosome"/>
</dbReference>
<dbReference type="Pfam" id="PF00557">
    <property type="entry name" value="Peptidase_M24"/>
    <property type="match status" value="1"/>
</dbReference>
<dbReference type="InterPro" id="IPR050659">
    <property type="entry name" value="Peptidase_M24B"/>
</dbReference>
<dbReference type="EMBL" id="CP002546">
    <property type="protein sequence ID" value="ADY58091.1"/>
    <property type="molecule type" value="Genomic_DNA"/>
</dbReference>
<dbReference type="OrthoDB" id="9806388at2"/>
<dbReference type="STRING" id="756272.Plabr_0464"/>
<organism evidence="8 9">
    <name type="scientific">Rubinisphaera brasiliensis (strain ATCC 49424 / DSM 5305 / JCM 21570 / IAM 15109 / NBRC 103401 / IFAM 1448)</name>
    <name type="common">Planctomyces brasiliensis</name>
    <dbReference type="NCBI Taxonomy" id="756272"/>
    <lineage>
        <taxon>Bacteria</taxon>
        <taxon>Pseudomonadati</taxon>
        <taxon>Planctomycetota</taxon>
        <taxon>Planctomycetia</taxon>
        <taxon>Planctomycetales</taxon>
        <taxon>Planctomycetaceae</taxon>
        <taxon>Rubinisphaera</taxon>
    </lineage>
</organism>
<dbReference type="PANTHER" id="PTHR46112:SF3">
    <property type="entry name" value="AMINOPEPTIDASE YPDF"/>
    <property type="match status" value="1"/>
</dbReference>
<keyword evidence="3" id="KW-0378">Hydrolase</keyword>
<evidence type="ECO:0000256" key="5">
    <source>
        <dbReference type="RuleBase" id="RU000590"/>
    </source>
</evidence>
<dbReference type="InterPro" id="IPR001131">
    <property type="entry name" value="Peptidase_M24B_aminopep-P_CS"/>
</dbReference>
<dbReference type="PROSITE" id="PS00491">
    <property type="entry name" value="PROLINE_PEPTIDASE"/>
    <property type="match status" value="1"/>
</dbReference>
<keyword evidence="2 5" id="KW-0479">Metal-binding</keyword>
<dbReference type="InterPro" id="IPR036005">
    <property type="entry name" value="Creatinase/aminopeptidase-like"/>
</dbReference>
<dbReference type="SUPFAM" id="SSF55920">
    <property type="entry name" value="Creatinase/aminopeptidase"/>
    <property type="match status" value="1"/>
</dbReference>
<dbReference type="GO" id="GO:0046872">
    <property type="term" value="F:metal ion binding"/>
    <property type="evidence" value="ECO:0007669"/>
    <property type="project" value="UniProtKB-KW"/>
</dbReference>
<evidence type="ECO:0000256" key="1">
    <source>
        <dbReference type="ARBA" id="ARBA00022670"/>
    </source>
</evidence>
<dbReference type="InterPro" id="IPR000587">
    <property type="entry name" value="Creatinase_N"/>
</dbReference>
<keyword evidence="4" id="KW-0482">Metalloprotease</keyword>
<dbReference type="HOGENOM" id="CLU_017266_4_0_0"/>
<evidence type="ECO:0000256" key="3">
    <source>
        <dbReference type="ARBA" id="ARBA00022801"/>
    </source>
</evidence>
<dbReference type="Gene3D" id="3.90.230.10">
    <property type="entry name" value="Creatinase/methionine aminopeptidase superfamily"/>
    <property type="match status" value="1"/>
</dbReference>
<dbReference type="SUPFAM" id="SSF53092">
    <property type="entry name" value="Creatinase/prolidase N-terminal domain"/>
    <property type="match status" value="1"/>
</dbReference>
<sequence length="367" mass="40085">MSTSSRFASRRTKLIQQIRKQKLPALLVTNEINVRYLTGFTGDSTWLLISPDLTMLISDGRFTTQLADECPDLYCEIRPVSKTLVQATGEILAKQKLTGCGFEATALSFEAYSKLKDGISAELVPTSGLVEELRAIKDAAEIEEIRVAVHQAEKGFAYLRSTLTPDMTERQVAFTLEAGMRRFGAEGASFPIIAAVGPQAALPHARPGELRVEESPFMLVDWGARSPSGYVSDLTRMIVTGSISSKLQRLYEVVKTAQKQALAAIAPGVRGREIDGIARGAIEDARLGKRFNHSLGHGIGLEVHEAIRLSPTSDDELRPGMVVTVEPGVYWPGWGGIRLEDDVLITPDGCEILSSWPKELESCRVVC</sequence>
<dbReference type="GO" id="GO:0008237">
    <property type="term" value="F:metallopeptidase activity"/>
    <property type="evidence" value="ECO:0007669"/>
    <property type="project" value="UniProtKB-KW"/>
</dbReference>
<evidence type="ECO:0000259" key="7">
    <source>
        <dbReference type="Pfam" id="PF01321"/>
    </source>
</evidence>
<accession>F0SS80</accession>
<evidence type="ECO:0000259" key="6">
    <source>
        <dbReference type="Pfam" id="PF00557"/>
    </source>
</evidence>
<proteinExistence type="inferred from homology"/>
<dbReference type="eggNOG" id="COG0006">
    <property type="taxonomic scope" value="Bacteria"/>
</dbReference>
<evidence type="ECO:0000256" key="4">
    <source>
        <dbReference type="ARBA" id="ARBA00023049"/>
    </source>
</evidence>